<dbReference type="GO" id="GO:0000978">
    <property type="term" value="F:RNA polymerase II cis-regulatory region sequence-specific DNA binding"/>
    <property type="evidence" value="ECO:0007669"/>
    <property type="project" value="TreeGrafter"/>
</dbReference>
<feature type="compositionally biased region" description="Polar residues" evidence="6">
    <location>
        <begin position="369"/>
        <end position="391"/>
    </location>
</feature>
<evidence type="ECO:0000256" key="1">
    <source>
        <dbReference type="ARBA" id="ARBA00023015"/>
    </source>
</evidence>
<feature type="compositionally biased region" description="Low complexity" evidence="6">
    <location>
        <begin position="38"/>
        <end position="52"/>
    </location>
</feature>
<feature type="compositionally biased region" description="Polar residues" evidence="6">
    <location>
        <begin position="269"/>
        <end position="286"/>
    </location>
</feature>
<comment type="caution">
    <text evidence="8">The sequence shown here is derived from an EMBL/GenBank/DDBJ whole genome shotgun (WGS) entry which is preliminary data.</text>
</comment>
<dbReference type="Gene3D" id="1.10.10.10">
    <property type="entry name" value="Winged helix-like DNA-binding domain superfamily/Winged helix DNA-binding domain"/>
    <property type="match status" value="1"/>
</dbReference>
<gene>
    <name evidence="8" type="primary">FOXJ3</name>
    <name evidence="8" type="ORF">BGZ99_004451</name>
</gene>
<feature type="compositionally biased region" description="Gly residues" evidence="6">
    <location>
        <begin position="539"/>
        <end position="552"/>
    </location>
</feature>
<feature type="compositionally biased region" description="Low complexity" evidence="6">
    <location>
        <begin position="98"/>
        <end position="118"/>
    </location>
</feature>
<dbReference type="SUPFAM" id="SSF46785">
    <property type="entry name" value="Winged helix' DNA-binding domain"/>
    <property type="match status" value="1"/>
</dbReference>
<evidence type="ECO:0000313" key="9">
    <source>
        <dbReference type="Proteomes" id="UP000738325"/>
    </source>
</evidence>
<dbReference type="PANTHER" id="PTHR46078:SF2">
    <property type="entry name" value="FORK-HEAD DOMAIN-CONTAINING PROTEIN"/>
    <property type="match status" value="1"/>
</dbReference>
<feature type="compositionally biased region" description="Polar residues" evidence="6">
    <location>
        <begin position="501"/>
        <end position="511"/>
    </location>
</feature>
<accession>A0A9P6RSY4</accession>
<dbReference type="AlphaFoldDB" id="A0A9P6RSY4"/>
<dbReference type="InterPro" id="IPR036390">
    <property type="entry name" value="WH_DNA-bd_sf"/>
</dbReference>
<comment type="subcellular location">
    <subcellularLocation>
        <location evidence="5">Nucleus</location>
    </subcellularLocation>
</comment>
<feature type="compositionally biased region" description="Low complexity" evidence="6">
    <location>
        <begin position="350"/>
        <end position="361"/>
    </location>
</feature>
<dbReference type="PRINTS" id="PR00053">
    <property type="entry name" value="FORKHEAD"/>
</dbReference>
<feature type="compositionally biased region" description="Low complexity" evidence="6">
    <location>
        <begin position="425"/>
        <end position="437"/>
    </location>
</feature>
<keyword evidence="1" id="KW-0805">Transcription regulation</keyword>
<reference evidence="8" key="1">
    <citation type="journal article" date="2020" name="Fungal Divers.">
        <title>Resolving the Mortierellaceae phylogeny through synthesis of multi-gene phylogenetics and phylogenomics.</title>
        <authorList>
            <person name="Vandepol N."/>
            <person name="Liber J."/>
            <person name="Desiro A."/>
            <person name="Na H."/>
            <person name="Kennedy M."/>
            <person name="Barry K."/>
            <person name="Grigoriev I.V."/>
            <person name="Miller A.N."/>
            <person name="O'Donnell K."/>
            <person name="Stajich J.E."/>
            <person name="Bonito G."/>
        </authorList>
    </citation>
    <scope>NUCLEOTIDE SEQUENCE</scope>
    <source>
        <strain evidence="8">REB-010B</strain>
    </source>
</reference>
<dbReference type="CDD" id="cd00059">
    <property type="entry name" value="FH_FOX"/>
    <property type="match status" value="1"/>
</dbReference>
<dbReference type="InterPro" id="IPR036388">
    <property type="entry name" value="WH-like_DNA-bd_sf"/>
</dbReference>
<evidence type="ECO:0000256" key="6">
    <source>
        <dbReference type="SAM" id="MobiDB-lite"/>
    </source>
</evidence>
<feature type="region of interest" description="Disordered" evidence="6">
    <location>
        <begin position="483"/>
        <end position="519"/>
    </location>
</feature>
<feature type="domain" description="Fork-head" evidence="7">
    <location>
        <begin position="146"/>
        <end position="225"/>
    </location>
</feature>
<dbReference type="OrthoDB" id="5954824at2759"/>
<feature type="region of interest" description="Disordered" evidence="6">
    <location>
        <begin position="98"/>
        <end position="148"/>
    </location>
</feature>
<dbReference type="PROSITE" id="PS00657">
    <property type="entry name" value="FORK_HEAD_1"/>
    <property type="match status" value="1"/>
</dbReference>
<keyword evidence="9" id="KW-1185">Reference proteome</keyword>
<protein>
    <submittedName>
        <fullName evidence="8">Forkhead box protein J3</fullName>
    </submittedName>
</protein>
<dbReference type="Proteomes" id="UP000738325">
    <property type="component" value="Unassembled WGS sequence"/>
</dbReference>
<sequence length="700" mass="70024">MGALLSPKSDLAGQEGHYHISNNSQQYPYHYQASANAKGGSRSSGGTKKSRSLSSASASFSSLTSGAPAGSIHAIASATVTNARGGMTAVTANLSPTNTSISSISATSPPSSVSSPTSPKKKGATVTKKGPTLPLGMEGMQSKHPKPTQSYSYLITTAILESPNKQLTLNEIYEWVMDHYPWYRTAINGWKNSIRHNLSLNKAFMRVPRPPSEPGKGSYWKLDPNHQPNSDGTPAGLAGASGAGGASRTSKTNRRSSSNRGASRRTTSDSSAHPLSPTGSTSQSGTHGIPDLPLAPVPVLSKRGGNDVDPYLFKMGTHPASSIMGGSSAPSSSVGRRQSHLLSHDHEYTSQQQMSFQQQQQHPDHPSGQYATHMSSSFGLGGLNPQQQQHHSAFLGQGSGGDFGSSAPFYSNGAPPGLNDTNMMDSSDSSSFPRFSSQPIYFPQGAGGASAGISSIQRPLSMGSHGAPSTFGSPYGGAASGVGSGGNGGSSGHSSAYGANPSHSYGNMNQQSGGAGASFHASSTGYGFSSFNRGNNGNSSGGGSGGSGGGSGAASYGPSSSGYRNSADHGSGSAAGYGNSSSNSSGGAAGASSRSASMMGISSPMGSSLMGSATSTAPPTSNSFPMSQGFVPSATGMMGDPMSPPGANAPTSIPSSSTSQGASGSARTSSGSIAIPQESRSSNTSGGGGGSGGGDGGSGW</sequence>
<evidence type="ECO:0000256" key="4">
    <source>
        <dbReference type="ARBA" id="ARBA00023242"/>
    </source>
</evidence>
<feature type="region of interest" description="Disordered" evidence="6">
    <location>
        <begin position="322"/>
        <end position="341"/>
    </location>
</feature>
<evidence type="ECO:0000259" key="7">
    <source>
        <dbReference type="PROSITE" id="PS50039"/>
    </source>
</evidence>
<proteinExistence type="predicted"/>
<dbReference type="InterPro" id="IPR030456">
    <property type="entry name" value="TF_fork_head_CS_2"/>
</dbReference>
<feature type="compositionally biased region" description="Low complexity" evidence="6">
    <location>
        <begin position="246"/>
        <end position="265"/>
    </location>
</feature>
<keyword evidence="3" id="KW-0804">Transcription</keyword>
<evidence type="ECO:0000256" key="3">
    <source>
        <dbReference type="ARBA" id="ARBA00023163"/>
    </source>
</evidence>
<feature type="region of interest" description="Disordered" evidence="6">
    <location>
        <begin position="1"/>
        <end position="52"/>
    </location>
</feature>
<feature type="compositionally biased region" description="Low complexity" evidence="6">
    <location>
        <begin position="651"/>
        <end position="684"/>
    </location>
</feature>
<dbReference type="InterPro" id="IPR045912">
    <property type="entry name" value="FOXJ2/3-like"/>
</dbReference>
<dbReference type="FunFam" id="1.10.10.10:FF:000135">
    <property type="entry name" value="forkhead box protein G1"/>
    <property type="match status" value="1"/>
</dbReference>
<evidence type="ECO:0000256" key="2">
    <source>
        <dbReference type="ARBA" id="ARBA00023125"/>
    </source>
</evidence>
<feature type="compositionally biased region" description="Gly residues" evidence="6">
    <location>
        <begin position="685"/>
        <end position="700"/>
    </location>
</feature>
<dbReference type="PANTHER" id="PTHR46078">
    <property type="entry name" value="FORKHEAD BOX PROTEIN J2 FAMILY MEMBER"/>
    <property type="match status" value="1"/>
</dbReference>
<keyword evidence="4 5" id="KW-0539">Nucleus</keyword>
<organism evidence="8 9">
    <name type="scientific">Dissophora globulifera</name>
    <dbReference type="NCBI Taxonomy" id="979702"/>
    <lineage>
        <taxon>Eukaryota</taxon>
        <taxon>Fungi</taxon>
        <taxon>Fungi incertae sedis</taxon>
        <taxon>Mucoromycota</taxon>
        <taxon>Mortierellomycotina</taxon>
        <taxon>Mortierellomycetes</taxon>
        <taxon>Mortierellales</taxon>
        <taxon>Mortierellaceae</taxon>
        <taxon>Dissophora</taxon>
    </lineage>
</organism>
<evidence type="ECO:0000313" key="8">
    <source>
        <dbReference type="EMBL" id="KAG0328787.1"/>
    </source>
</evidence>
<dbReference type="GO" id="GO:0000981">
    <property type="term" value="F:DNA-binding transcription factor activity, RNA polymerase II-specific"/>
    <property type="evidence" value="ECO:0007669"/>
    <property type="project" value="TreeGrafter"/>
</dbReference>
<dbReference type="PROSITE" id="PS50039">
    <property type="entry name" value="FORK_HEAD_3"/>
    <property type="match status" value="1"/>
</dbReference>
<feature type="compositionally biased region" description="Low complexity" evidence="6">
    <location>
        <begin position="553"/>
        <end position="562"/>
    </location>
</feature>
<feature type="region of interest" description="Disordered" evidence="6">
    <location>
        <begin position="346"/>
        <end position="468"/>
    </location>
</feature>
<keyword evidence="2 5" id="KW-0238">DNA-binding</keyword>
<feature type="compositionally biased region" description="Low complexity" evidence="6">
    <location>
        <begin position="570"/>
        <end position="621"/>
    </location>
</feature>
<evidence type="ECO:0000256" key="5">
    <source>
        <dbReference type="PROSITE-ProRule" id="PRU00089"/>
    </source>
</evidence>
<dbReference type="PROSITE" id="PS00658">
    <property type="entry name" value="FORK_HEAD_2"/>
    <property type="match status" value="1"/>
</dbReference>
<feature type="DNA-binding region" description="Fork-head" evidence="5">
    <location>
        <begin position="146"/>
        <end position="225"/>
    </location>
</feature>
<feature type="compositionally biased region" description="Low complexity" evidence="6">
    <location>
        <begin position="322"/>
        <end position="333"/>
    </location>
</feature>
<dbReference type="InterPro" id="IPR018122">
    <property type="entry name" value="TF_fork_head_CS_1"/>
</dbReference>
<name>A0A9P6RSY4_9FUNG</name>
<dbReference type="SMART" id="SM00339">
    <property type="entry name" value="FH"/>
    <property type="match status" value="1"/>
</dbReference>
<dbReference type="Pfam" id="PF00250">
    <property type="entry name" value="Forkhead"/>
    <property type="match status" value="1"/>
</dbReference>
<feature type="region of interest" description="Disordered" evidence="6">
    <location>
        <begin position="207"/>
        <end position="301"/>
    </location>
</feature>
<feature type="region of interest" description="Disordered" evidence="6">
    <location>
        <begin position="537"/>
        <end position="700"/>
    </location>
</feature>
<dbReference type="GO" id="GO:0005634">
    <property type="term" value="C:nucleus"/>
    <property type="evidence" value="ECO:0007669"/>
    <property type="project" value="UniProtKB-SubCell"/>
</dbReference>
<dbReference type="EMBL" id="JAAAIP010000028">
    <property type="protein sequence ID" value="KAG0328787.1"/>
    <property type="molecule type" value="Genomic_DNA"/>
</dbReference>
<dbReference type="InterPro" id="IPR001766">
    <property type="entry name" value="Fork_head_dom"/>
</dbReference>